<dbReference type="SUPFAM" id="SSF55781">
    <property type="entry name" value="GAF domain-like"/>
    <property type="match status" value="1"/>
</dbReference>
<dbReference type="SMART" id="SM00065">
    <property type="entry name" value="GAF"/>
    <property type="match status" value="1"/>
</dbReference>
<gene>
    <name evidence="12" type="ORF">GCM10022255_094560</name>
</gene>
<keyword evidence="13" id="KW-1185">Reference proteome</keyword>
<evidence type="ECO:0000256" key="4">
    <source>
        <dbReference type="ARBA" id="ARBA00022679"/>
    </source>
</evidence>
<protein>
    <recommendedName>
        <fullName evidence="2">histidine kinase</fullName>
        <ecNumber evidence="2">2.7.13.3</ecNumber>
    </recommendedName>
</protein>
<dbReference type="Gene3D" id="3.30.450.40">
    <property type="match status" value="1"/>
</dbReference>
<keyword evidence="5" id="KW-0547">Nucleotide-binding</keyword>
<evidence type="ECO:0000256" key="2">
    <source>
        <dbReference type="ARBA" id="ARBA00012438"/>
    </source>
</evidence>
<evidence type="ECO:0000256" key="5">
    <source>
        <dbReference type="ARBA" id="ARBA00022741"/>
    </source>
</evidence>
<dbReference type="InterPro" id="IPR011712">
    <property type="entry name" value="Sig_transdc_His_kin_sub3_dim/P"/>
</dbReference>
<keyword evidence="4" id="KW-0808">Transferase</keyword>
<reference evidence="13" key="1">
    <citation type="journal article" date="2019" name="Int. J. Syst. Evol. Microbiol.">
        <title>The Global Catalogue of Microorganisms (GCM) 10K type strain sequencing project: providing services to taxonomists for standard genome sequencing and annotation.</title>
        <authorList>
            <consortium name="The Broad Institute Genomics Platform"/>
            <consortium name="The Broad Institute Genome Sequencing Center for Infectious Disease"/>
            <person name="Wu L."/>
            <person name="Ma J."/>
        </authorList>
    </citation>
    <scope>NUCLEOTIDE SEQUENCE [LARGE SCALE GENOMIC DNA]</scope>
    <source>
        <strain evidence="13">JCM 17441</strain>
    </source>
</reference>
<evidence type="ECO:0000256" key="3">
    <source>
        <dbReference type="ARBA" id="ARBA00022553"/>
    </source>
</evidence>
<evidence type="ECO:0000256" key="9">
    <source>
        <dbReference type="SAM" id="MobiDB-lite"/>
    </source>
</evidence>
<dbReference type="Proteomes" id="UP001500620">
    <property type="component" value="Unassembled WGS sequence"/>
</dbReference>
<dbReference type="Pfam" id="PF01590">
    <property type="entry name" value="GAF"/>
    <property type="match status" value="1"/>
</dbReference>
<feature type="region of interest" description="Disordered" evidence="9">
    <location>
        <begin position="1"/>
        <end position="36"/>
    </location>
</feature>
<dbReference type="Pfam" id="PF02518">
    <property type="entry name" value="HATPase_c"/>
    <property type="match status" value="1"/>
</dbReference>
<dbReference type="SUPFAM" id="SSF55874">
    <property type="entry name" value="ATPase domain of HSP90 chaperone/DNA topoisomerase II/histidine kinase"/>
    <property type="match status" value="1"/>
</dbReference>
<comment type="caution">
    <text evidence="12">The sequence shown here is derived from an EMBL/GenBank/DDBJ whole genome shotgun (WGS) entry which is preliminary data.</text>
</comment>
<keyword evidence="6" id="KW-0418">Kinase</keyword>
<dbReference type="SMART" id="SM00387">
    <property type="entry name" value="HATPase_c"/>
    <property type="match status" value="1"/>
</dbReference>
<dbReference type="EC" id="2.7.13.3" evidence="2"/>
<dbReference type="EMBL" id="BAABAT010000046">
    <property type="protein sequence ID" value="GAA4261545.1"/>
    <property type="molecule type" value="Genomic_DNA"/>
</dbReference>
<dbReference type="InterPro" id="IPR036890">
    <property type="entry name" value="HATPase_C_sf"/>
</dbReference>
<name>A0ABP8DQ90_9ACTN</name>
<dbReference type="CDD" id="cd16917">
    <property type="entry name" value="HATPase_UhpB-NarQ-NarX-like"/>
    <property type="match status" value="1"/>
</dbReference>
<dbReference type="Pfam" id="PF07730">
    <property type="entry name" value="HisKA_3"/>
    <property type="match status" value="1"/>
</dbReference>
<proteinExistence type="predicted"/>
<dbReference type="Gene3D" id="1.20.5.1930">
    <property type="match status" value="1"/>
</dbReference>
<evidence type="ECO:0000313" key="13">
    <source>
        <dbReference type="Proteomes" id="UP001500620"/>
    </source>
</evidence>
<dbReference type="InterPro" id="IPR003594">
    <property type="entry name" value="HATPase_dom"/>
</dbReference>
<keyword evidence="8" id="KW-0902">Two-component regulatory system</keyword>
<dbReference type="InterPro" id="IPR029016">
    <property type="entry name" value="GAF-like_dom_sf"/>
</dbReference>
<feature type="domain" description="Histidine kinase/HSP90-like ATPase" evidence="11">
    <location>
        <begin position="314"/>
        <end position="404"/>
    </location>
</feature>
<organism evidence="12 13">
    <name type="scientific">Dactylosporangium darangshiense</name>
    <dbReference type="NCBI Taxonomy" id="579108"/>
    <lineage>
        <taxon>Bacteria</taxon>
        <taxon>Bacillati</taxon>
        <taxon>Actinomycetota</taxon>
        <taxon>Actinomycetes</taxon>
        <taxon>Micromonosporales</taxon>
        <taxon>Micromonosporaceae</taxon>
        <taxon>Dactylosporangium</taxon>
    </lineage>
</organism>
<accession>A0ABP8DQ90</accession>
<dbReference type="Gene3D" id="3.30.565.10">
    <property type="entry name" value="Histidine kinase-like ATPase, C-terminal domain"/>
    <property type="match status" value="1"/>
</dbReference>
<evidence type="ECO:0000259" key="10">
    <source>
        <dbReference type="SMART" id="SM00065"/>
    </source>
</evidence>
<comment type="catalytic activity">
    <reaction evidence="1">
        <text>ATP + protein L-histidine = ADP + protein N-phospho-L-histidine.</text>
        <dbReference type="EC" id="2.7.13.3"/>
    </reaction>
</comment>
<evidence type="ECO:0000256" key="7">
    <source>
        <dbReference type="ARBA" id="ARBA00022840"/>
    </source>
</evidence>
<evidence type="ECO:0000256" key="1">
    <source>
        <dbReference type="ARBA" id="ARBA00000085"/>
    </source>
</evidence>
<evidence type="ECO:0000256" key="6">
    <source>
        <dbReference type="ARBA" id="ARBA00022777"/>
    </source>
</evidence>
<feature type="compositionally biased region" description="Basic residues" evidence="9">
    <location>
        <begin position="1"/>
        <end position="12"/>
    </location>
</feature>
<keyword evidence="3" id="KW-0597">Phosphoprotein</keyword>
<sequence length="412" mass="43973">MCVSTPRRRAGGSRRDDSTAGERTAVTNAEPREEQHRIAEEQAALRRVATLVARGVGPDLMFAAVAEEVGALFHADVTMIKRFEPDDQATLMGGHGLRRLEPGTRSELHHDPFLTSVRQTGRTARLDVDDSTSANVPEKVRVEAIRSVVDAPIVVEGHLWGAICVASRHERFPPDTEQRLVDFSELVATAIANAEAQTKLAQSRASIVAATDNTRRRIERDLHDGAQQRLVSLALQLRAAQTAVPPELGELAAELDRVTAGLTGALDELREIARGIHPPTLAGGDLGSAMRTLARRSPVPVDLEVRTEGRLPEGVEVSAYYVVAEALTNATKHAHASAATVAVDTVDDVLRISVRDDGVGGADFTRGTGLVGLKDRVEALGGRMSLDSPSGAGTTLRAEIPLTGAGLSRQLI</sequence>
<dbReference type="PANTHER" id="PTHR24421:SF10">
    <property type="entry name" value="NITRATE_NITRITE SENSOR PROTEIN NARQ"/>
    <property type="match status" value="1"/>
</dbReference>
<evidence type="ECO:0000313" key="12">
    <source>
        <dbReference type="EMBL" id="GAA4261545.1"/>
    </source>
</evidence>
<dbReference type="InterPro" id="IPR003018">
    <property type="entry name" value="GAF"/>
</dbReference>
<keyword evidence="7" id="KW-0067">ATP-binding</keyword>
<dbReference type="PANTHER" id="PTHR24421">
    <property type="entry name" value="NITRATE/NITRITE SENSOR PROTEIN NARX-RELATED"/>
    <property type="match status" value="1"/>
</dbReference>
<evidence type="ECO:0000259" key="11">
    <source>
        <dbReference type="SMART" id="SM00387"/>
    </source>
</evidence>
<evidence type="ECO:0000256" key="8">
    <source>
        <dbReference type="ARBA" id="ARBA00023012"/>
    </source>
</evidence>
<feature type="domain" description="GAF" evidence="10">
    <location>
        <begin position="57"/>
        <end position="201"/>
    </location>
</feature>
<dbReference type="InterPro" id="IPR050482">
    <property type="entry name" value="Sensor_HK_TwoCompSys"/>
</dbReference>